<protein>
    <submittedName>
        <fullName evidence="2">Uncharacterized protein</fullName>
    </submittedName>
</protein>
<name>A0A9N8PVJ1_9PEZI</name>
<evidence type="ECO:0000313" key="3">
    <source>
        <dbReference type="Proteomes" id="UP000745764"/>
    </source>
</evidence>
<evidence type="ECO:0000313" key="2">
    <source>
        <dbReference type="EMBL" id="CAD0113024.1"/>
    </source>
</evidence>
<gene>
    <name evidence="2" type="ORF">AWRI4620_LOCUS7279</name>
</gene>
<evidence type="ECO:0000256" key="1">
    <source>
        <dbReference type="SAM" id="MobiDB-lite"/>
    </source>
</evidence>
<sequence length="933" mass="105332">MSEPFSDREKSRMGLVVHSSRPSMPFIEEDSEIKSEVKTEDSERQSPLFEPQDVLKRSIEDEPLEVKRPKLSTDSGPLAYGGGPARPYVLGRPYNYSRHEIVPQLEVNSQHHKMAIEHFLFNVKEVVLPALSPYRDEDKSINDTFMWFENGKNLNIPAIPPTSFAFSGNSGSGKTSTLNNVLGMSGLANADAAMESVTQNPQLFNHGNRQQTMFVVEVLFLNARAIESLIKRCVTDLVIYVRSMSDDEAEEENDYIRDSAESSRQVFDDLFSHQDGLKSLDDVEDFLETKTLLSHENEPISESAVDRLYQQIKDRASSEGINLDSRALKLTAGNVGELRAKTATFSERGAFAPLISSIRTKFHSPLLAMGIELADLPGYTDTNIHLRKTSMAYSVNCPKAIFVADLSRCLTTPELKRSLKETIKLKGAENVCLVLRGKEVVEKTKSSKWNKVESTHLETLERSLENANFQLNGNDDQSITAQVTADIQTIERQILEHKIAVRDRIITDHFSQKEYQNKHNAGKIRVITVANKCHEYYMAGSQSHKAVLSFDKTGIQELRAYMCETPSRDRVRAFARHSANCITKIRRVAIWADGPKMPPRDAAMALFEQHARWGVEGDRVLLVKSSTQYKKLLNTRFSSTWADAAQKTMDAWTAKYAARTQGVFIRQGGRHSPVLRGMKTKKPQLVSWVEDLLLVVEDDIFNLLKSTWDVINEVDGSICENISNVVEKIRHGLEIQDEIGGANLEGVFELFEEERKFCIRDIRDGIIELKTNLRRVPCILVTLSYSNTDMNRSTAMKSIADEPCDEDSPVFVREMFKIFTTTFTKFPPKTKNVTKERMKCIREQVLSGKGPYNMMTNEISAQMVPVINSWADKATTRIETMHADLRDVLFKSFEGKKMSDPRREQIGPSIEAAMTKARAILQADLDGYPADII</sequence>
<comment type="caution">
    <text evidence="2">The sequence shown here is derived from an EMBL/GenBank/DDBJ whole genome shotgun (WGS) entry which is preliminary data.</text>
</comment>
<dbReference type="OrthoDB" id="3598281at2759"/>
<dbReference type="InterPro" id="IPR027417">
    <property type="entry name" value="P-loop_NTPase"/>
</dbReference>
<dbReference type="EMBL" id="CAINUL010000015">
    <property type="protein sequence ID" value="CAD0113024.1"/>
    <property type="molecule type" value="Genomic_DNA"/>
</dbReference>
<dbReference type="CDD" id="cd00882">
    <property type="entry name" value="Ras_like_GTPase"/>
    <property type="match status" value="1"/>
</dbReference>
<dbReference type="SUPFAM" id="SSF52540">
    <property type="entry name" value="P-loop containing nucleoside triphosphate hydrolases"/>
    <property type="match status" value="2"/>
</dbReference>
<reference evidence="2" key="1">
    <citation type="submission" date="2020-06" db="EMBL/GenBank/DDBJ databases">
        <authorList>
            <person name="Onetto C."/>
        </authorList>
    </citation>
    <scope>NUCLEOTIDE SEQUENCE</scope>
</reference>
<organism evidence="2 3">
    <name type="scientific">Aureobasidium uvarum</name>
    <dbReference type="NCBI Taxonomy" id="2773716"/>
    <lineage>
        <taxon>Eukaryota</taxon>
        <taxon>Fungi</taxon>
        <taxon>Dikarya</taxon>
        <taxon>Ascomycota</taxon>
        <taxon>Pezizomycotina</taxon>
        <taxon>Dothideomycetes</taxon>
        <taxon>Dothideomycetidae</taxon>
        <taxon>Dothideales</taxon>
        <taxon>Saccotheciaceae</taxon>
        <taxon>Aureobasidium</taxon>
    </lineage>
</organism>
<keyword evidence="3" id="KW-1185">Reference proteome</keyword>
<dbReference type="AlphaFoldDB" id="A0A9N8PVJ1"/>
<feature type="compositionally biased region" description="Basic and acidic residues" evidence="1">
    <location>
        <begin position="32"/>
        <end position="44"/>
    </location>
</feature>
<dbReference type="Proteomes" id="UP000745764">
    <property type="component" value="Unassembled WGS sequence"/>
</dbReference>
<feature type="region of interest" description="Disordered" evidence="1">
    <location>
        <begin position="1"/>
        <end position="54"/>
    </location>
</feature>
<dbReference type="Gene3D" id="3.40.50.300">
    <property type="entry name" value="P-loop containing nucleotide triphosphate hydrolases"/>
    <property type="match status" value="1"/>
</dbReference>
<proteinExistence type="predicted"/>
<feature type="compositionally biased region" description="Basic and acidic residues" evidence="1">
    <location>
        <begin position="1"/>
        <end position="12"/>
    </location>
</feature>
<dbReference type="PANTHER" id="PTHR36681:SF3">
    <property type="entry name" value="NUCLEAR GTPASE, GERMINAL CENTER-ASSOCIATED, TANDEM DUPLICATE 3"/>
    <property type="match status" value="1"/>
</dbReference>
<dbReference type="PANTHER" id="PTHR36681">
    <property type="entry name" value="NUCLEAR GTPASE, GERMINAL CENTER-ASSOCIATED, TANDEM DUPLICATE 3"/>
    <property type="match status" value="1"/>
</dbReference>
<accession>A0A9N8PVJ1</accession>